<dbReference type="EMBL" id="MT631313">
    <property type="protein sequence ID" value="QNO48147.1"/>
    <property type="molecule type" value="Genomic_DNA"/>
</dbReference>
<evidence type="ECO:0000313" key="2">
    <source>
        <dbReference type="EMBL" id="QNO48147.1"/>
    </source>
</evidence>
<dbReference type="EMBL" id="MT631284">
    <property type="protein sequence ID" value="QNO47965.1"/>
    <property type="molecule type" value="Genomic_DNA"/>
</dbReference>
<dbReference type="AlphaFoldDB" id="A0A7G9YIY1"/>
<reference evidence="1" key="1">
    <citation type="submission" date="2020-06" db="EMBL/GenBank/DDBJ databases">
        <title>Unique genomic features of the anaerobic methanotrophic archaea.</title>
        <authorList>
            <person name="Chadwick G.L."/>
            <person name="Skennerton C.T."/>
            <person name="Laso-Perez R."/>
            <person name="Leu A.O."/>
            <person name="Speth D.R."/>
            <person name="Yu H."/>
            <person name="Morgan-Lang C."/>
            <person name="Hatzenpichler R."/>
            <person name="Goudeau D."/>
            <person name="Malmstrom R."/>
            <person name="Brazelton W.J."/>
            <person name="Woyke T."/>
            <person name="Hallam S.J."/>
            <person name="Tyson G.W."/>
            <person name="Wegener G."/>
            <person name="Boetius A."/>
            <person name="Orphan V."/>
        </authorList>
    </citation>
    <scope>NUCLEOTIDE SEQUENCE</scope>
</reference>
<accession>A0A7G9YIY1</accession>
<protein>
    <submittedName>
        <fullName evidence="1">Uncharacterized protein</fullName>
    </submittedName>
</protein>
<evidence type="ECO:0000313" key="1">
    <source>
        <dbReference type="EMBL" id="QNO47965.1"/>
    </source>
</evidence>
<organism evidence="1">
    <name type="scientific">Candidatus Methanogaster sp. ANME-2c ERB4</name>
    <dbReference type="NCBI Taxonomy" id="2759911"/>
    <lineage>
        <taxon>Archaea</taxon>
        <taxon>Methanobacteriati</taxon>
        <taxon>Methanobacteriota</taxon>
        <taxon>Stenosarchaea group</taxon>
        <taxon>Methanomicrobia</taxon>
        <taxon>Methanosarcinales</taxon>
        <taxon>ANME-2 cluster</taxon>
        <taxon>Candidatus Methanogasteraceae</taxon>
        <taxon>Candidatus Methanogaster</taxon>
    </lineage>
</organism>
<name>A0A7G9YIY1_9EURY</name>
<sequence>MKFRTLPDYGGVFRDTYIKEQNTLYINLLDSGRTVGTSVQQPPSIH</sequence>
<gene>
    <name evidence="2" type="ORF">GOJLPIDM_00003</name>
    <name evidence="1" type="ORF">KNONPEEI_00003</name>
</gene>
<proteinExistence type="predicted"/>